<dbReference type="InterPro" id="IPR010982">
    <property type="entry name" value="Lambda_DNA-bd_dom_sf"/>
</dbReference>
<dbReference type="SMART" id="SM00530">
    <property type="entry name" value="HTH_XRE"/>
    <property type="match status" value="1"/>
</dbReference>
<dbReference type="GeneID" id="95351951"/>
<dbReference type="Pfam" id="PF13560">
    <property type="entry name" value="HTH_31"/>
    <property type="match status" value="1"/>
</dbReference>
<reference evidence="2" key="2">
    <citation type="submission" date="2020-09" db="EMBL/GenBank/DDBJ databases">
        <authorList>
            <person name="Sun Q."/>
            <person name="Ohkuma M."/>
        </authorList>
    </citation>
    <scope>NUCLEOTIDE SEQUENCE</scope>
    <source>
        <strain evidence="2">JCM 4646</strain>
    </source>
</reference>
<dbReference type="Gene3D" id="1.10.260.40">
    <property type="entry name" value="lambda repressor-like DNA-binding domains"/>
    <property type="match status" value="1"/>
</dbReference>
<organism evidence="2 3">
    <name type="scientific">Kitasatospora indigofera</name>
    <dbReference type="NCBI Taxonomy" id="67307"/>
    <lineage>
        <taxon>Bacteria</taxon>
        <taxon>Bacillati</taxon>
        <taxon>Actinomycetota</taxon>
        <taxon>Actinomycetes</taxon>
        <taxon>Kitasatosporales</taxon>
        <taxon>Streptomycetaceae</taxon>
        <taxon>Kitasatospora</taxon>
    </lineage>
</organism>
<protein>
    <submittedName>
        <fullName evidence="2">Transcriptional regulator</fullName>
    </submittedName>
</protein>
<dbReference type="Pfam" id="PF19054">
    <property type="entry name" value="DUF5753"/>
    <property type="match status" value="1"/>
</dbReference>
<dbReference type="EMBL" id="BNBO01000005">
    <property type="protein sequence ID" value="GHH64084.1"/>
    <property type="molecule type" value="Genomic_DNA"/>
</dbReference>
<evidence type="ECO:0000313" key="3">
    <source>
        <dbReference type="Proteomes" id="UP000617734"/>
    </source>
</evidence>
<sequence length="279" mass="31421">MVNRKVLDPTSSPWAPFGVQLRRSREALGLTQAQLAKQLGYDHTSVCYIELAKRAPTAKFARLADEALQTGGTLVLMWWQHKHTALIEGFPEFAEHEARATQLRLFEIGVVPGLLQTQAYATAWEAGNVRRGSATPAQADERVAFLLTRQQCLDRTQPPTVHAVLDESCLLRPIGGRDVMVSQLDHLEDLATRSHVILQVAPYSLGEDRPFTHPVALLTLPDRKLLAYTETEQRGYLDRDTESVSVLNRHYDRLQVEALNRAATLATIRRVREDFEHAR</sequence>
<keyword evidence="3" id="KW-1185">Reference proteome</keyword>
<name>A0A919KLB1_9ACTN</name>
<feature type="domain" description="HTH cro/C1-type" evidence="1">
    <location>
        <begin position="21"/>
        <end position="74"/>
    </location>
</feature>
<dbReference type="InterPro" id="IPR043917">
    <property type="entry name" value="DUF5753"/>
</dbReference>
<dbReference type="Proteomes" id="UP000617734">
    <property type="component" value="Unassembled WGS sequence"/>
</dbReference>
<dbReference type="InterPro" id="IPR001387">
    <property type="entry name" value="Cro/C1-type_HTH"/>
</dbReference>
<dbReference type="PROSITE" id="PS50943">
    <property type="entry name" value="HTH_CROC1"/>
    <property type="match status" value="1"/>
</dbReference>
<dbReference type="CDD" id="cd00093">
    <property type="entry name" value="HTH_XRE"/>
    <property type="match status" value="1"/>
</dbReference>
<dbReference type="RefSeq" id="WP_190209957.1">
    <property type="nucleotide sequence ID" value="NZ_BNBO01000005.1"/>
</dbReference>
<comment type="caution">
    <text evidence="2">The sequence shown here is derived from an EMBL/GenBank/DDBJ whole genome shotgun (WGS) entry which is preliminary data.</text>
</comment>
<proteinExistence type="predicted"/>
<gene>
    <name evidence="2" type="ORF">GCM10018781_14550</name>
</gene>
<evidence type="ECO:0000259" key="1">
    <source>
        <dbReference type="PROSITE" id="PS50943"/>
    </source>
</evidence>
<reference evidence="2" key="1">
    <citation type="journal article" date="2014" name="Int. J. Syst. Evol. Microbiol.">
        <title>Complete genome sequence of Corynebacterium casei LMG S-19264T (=DSM 44701T), isolated from a smear-ripened cheese.</title>
        <authorList>
            <consortium name="US DOE Joint Genome Institute (JGI-PGF)"/>
            <person name="Walter F."/>
            <person name="Albersmeier A."/>
            <person name="Kalinowski J."/>
            <person name="Ruckert C."/>
        </authorList>
    </citation>
    <scope>NUCLEOTIDE SEQUENCE</scope>
    <source>
        <strain evidence="2">JCM 4646</strain>
    </source>
</reference>
<evidence type="ECO:0000313" key="2">
    <source>
        <dbReference type="EMBL" id="GHH64084.1"/>
    </source>
</evidence>
<dbReference type="AlphaFoldDB" id="A0A919KLB1"/>
<dbReference type="SUPFAM" id="SSF47413">
    <property type="entry name" value="lambda repressor-like DNA-binding domains"/>
    <property type="match status" value="1"/>
</dbReference>
<dbReference type="GO" id="GO:0003677">
    <property type="term" value="F:DNA binding"/>
    <property type="evidence" value="ECO:0007669"/>
    <property type="project" value="InterPro"/>
</dbReference>
<accession>A0A919KLB1</accession>